<proteinExistence type="predicted"/>
<reference evidence="2 3" key="1">
    <citation type="submission" date="2018-05" db="EMBL/GenBank/DDBJ databases">
        <title>Complete genome sequence of Gordonia terrae NRRL B-16283.</title>
        <authorList>
            <person name="Garlena R.A."/>
            <person name="Russell D.A."/>
            <person name="Hatfull G.F."/>
        </authorList>
    </citation>
    <scope>NUCLEOTIDE SEQUENCE [LARGE SCALE GENOMIC DNA]</scope>
    <source>
        <strain evidence="2 3">NRRL B-16283</strain>
    </source>
</reference>
<dbReference type="EMBL" id="CP029604">
    <property type="protein sequence ID" value="AWO85151.1"/>
    <property type="molecule type" value="Genomic_DNA"/>
</dbReference>
<evidence type="ECO:0000313" key="3">
    <source>
        <dbReference type="Proteomes" id="UP000247118"/>
    </source>
</evidence>
<dbReference type="GeneID" id="32689690"/>
<evidence type="ECO:0000256" key="1">
    <source>
        <dbReference type="SAM" id="MobiDB-lite"/>
    </source>
</evidence>
<evidence type="ECO:0000313" key="2">
    <source>
        <dbReference type="EMBL" id="AWO85151.1"/>
    </source>
</evidence>
<dbReference type="RefSeq" id="WP_110117435.1">
    <property type="nucleotide sequence ID" value="NZ_CABEIC010000002.1"/>
</dbReference>
<feature type="compositionally biased region" description="Basic and acidic residues" evidence="1">
    <location>
        <begin position="100"/>
        <end position="119"/>
    </location>
</feature>
<gene>
    <name evidence="2" type="ORF">DLJ61_17990</name>
</gene>
<accession>A0AAD0KF97</accession>
<dbReference type="Proteomes" id="UP000247118">
    <property type="component" value="Chromosome"/>
</dbReference>
<dbReference type="AlphaFoldDB" id="A0AAD0KF97"/>
<organism evidence="2 3">
    <name type="scientific">Gordonia terrae</name>
    <dbReference type="NCBI Taxonomy" id="2055"/>
    <lineage>
        <taxon>Bacteria</taxon>
        <taxon>Bacillati</taxon>
        <taxon>Actinomycetota</taxon>
        <taxon>Actinomycetes</taxon>
        <taxon>Mycobacteriales</taxon>
        <taxon>Gordoniaceae</taxon>
        <taxon>Gordonia</taxon>
    </lineage>
</organism>
<feature type="region of interest" description="Disordered" evidence="1">
    <location>
        <begin position="98"/>
        <end position="119"/>
    </location>
</feature>
<sequence length="182" mass="19888">MRTPRKQRTGDVTDVRRVEGGLGDLFGILVVLAGHAHSYVVRVVTGKGGPRLVDLQIRSDADAAITPETLRAIPSRRLAHAAAQFAATADGQMATPAMVRDPESQTRPGERTARGKLSDAHYEEVAQRVRAAVLGGFPVRKTVSADMGTSIQTLDRWIRRAKDLGYLDEDELPRRKNPETNP</sequence>
<evidence type="ECO:0008006" key="4">
    <source>
        <dbReference type="Google" id="ProtNLM"/>
    </source>
</evidence>
<name>A0AAD0KF97_9ACTN</name>
<protein>
    <recommendedName>
        <fullName evidence="4">Transposase</fullName>
    </recommendedName>
</protein>